<dbReference type="EMBL" id="BGPR01032688">
    <property type="protein sequence ID" value="GBO06301.1"/>
    <property type="molecule type" value="Genomic_DNA"/>
</dbReference>
<evidence type="ECO:0000313" key="2">
    <source>
        <dbReference type="EMBL" id="GBO06301.1"/>
    </source>
</evidence>
<organism evidence="2 3">
    <name type="scientific">Araneus ventricosus</name>
    <name type="common">Orbweaver spider</name>
    <name type="synonym">Epeira ventricosa</name>
    <dbReference type="NCBI Taxonomy" id="182803"/>
    <lineage>
        <taxon>Eukaryota</taxon>
        <taxon>Metazoa</taxon>
        <taxon>Ecdysozoa</taxon>
        <taxon>Arthropoda</taxon>
        <taxon>Chelicerata</taxon>
        <taxon>Arachnida</taxon>
        <taxon>Araneae</taxon>
        <taxon>Araneomorphae</taxon>
        <taxon>Entelegynae</taxon>
        <taxon>Araneoidea</taxon>
        <taxon>Araneidae</taxon>
        <taxon>Araneus</taxon>
    </lineage>
</organism>
<evidence type="ECO:0000256" key="1">
    <source>
        <dbReference type="SAM" id="Phobius"/>
    </source>
</evidence>
<keyword evidence="3" id="KW-1185">Reference proteome</keyword>
<keyword evidence="1" id="KW-1133">Transmembrane helix</keyword>
<dbReference type="AlphaFoldDB" id="A0A4Y2U2L9"/>
<reference evidence="2 3" key="1">
    <citation type="journal article" date="2019" name="Sci. Rep.">
        <title>Orb-weaving spider Araneus ventricosus genome elucidates the spidroin gene catalogue.</title>
        <authorList>
            <person name="Kono N."/>
            <person name="Nakamura H."/>
            <person name="Ohtoshi R."/>
            <person name="Moran D.A.P."/>
            <person name="Shinohara A."/>
            <person name="Yoshida Y."/>
            <person name="Fujiwara M."/>
            <person name="Mori M."/>
            <person name="Tomita M."/>
            <person name="Arakawa K."/>
        </authorList>
    </citation>
    <scope>NUCLEOTIDE SEQUENCE [LARGE SCALE GENOMIC DNA]</scope>
</reference>
<gene>
    <name evidence="2" type="ORF">AVEN_215327_1</name>
</gene>
<sequence>MLWPQFRITIHLTICLGDVCLLYKLLPVLLSVNAVVLVTLVHHFITSGFNRGALRCCAVPFYAAVHGFVRNGFRWHFGDMTRKTPLPSTSINHNGSPNSLSFLLHLCLQDEDQDGWNGCIRTDRSFVGWMGWLLVQMGCYSVGTTWGGWGCLLGDKNPRCLLRIFSRIFLFCSPGDKVVSGIEP</sequence>
<evidence type="ECO:0000313" key="3">
    <source>
        <dbReference type="Proteomes" id="UP000499080"/>
    </source>
</evidence>
<dbReference type="Proteomes" id="UP000499080">
    <property type="component" value="Unassembled WGS sequence"/>
</dbReference>
<keyword evidence="1" id="KW-0812">Transmembrane</keyword>
<comment type="caution">
    <text evidence="2">The sequence shown here is derived from an EMBL/GenBank/DDBJ whole genome shotgun (WGS) entry which is preliminary data.</text>
</comment>
<name>A0A4Y2U2L9_ARAVE</name>
<keyword evidence="1" id="KW-0472">Membrane</keyword>
<proteinExistence type="predicted"/>
<accession>A0A4Y2U2L9</accession>
<feature type="transmembrane region" description="Helical" evidence="1">
    <location>
        <begin position="21"/>
        <end position="45"/>
    </location>
</feature>
<protein>
    <submittedName>
        <fullName evidence="2">Uncharacterized protein</fullName>
    </submittedName>
</protein>